<dbReference type="Pfam" id="PF00005">
    <property type="entry name" value="ABC_tran"/>
    <property type="match status" value="1"/>
</dbReference>
<organism evidence="5 6">
    <name type="scientific">Glycomyces rhizosphaerae</name>
    <dbReference type="NCBI Taxonomy" id="2054422"/>
    <lineage>
        <taxon>Bacteria</taxon>
        <taxon>Bacillati</taxon>
        <taxon>Actinomycetota</taxon>
        <taxon>Actinomycetes</taxon>
        <taxon>Glycomycetales</taxon>
        <taxon>Glycomycetaceae</taxon>
        <taxon>Glycomyces</taxon>
    </lineage>
</organism>
<sequence>MSKLPNPVLAISGLSYSIGNRALFDGLELTLSQGESASILGPSGSGKSTLLSLILGLFPMDSGVVRLDDESIADMSISALARLRARAIGMVFQFGELLPELSPQDNVALAAMLAGGDAAEAQSRASDLLKRLGVPDSPTVETLSGGERQRVAVARALINKPLLLLADEPTGALDEENRDKVADLLFSLPSEQGCALLVVTHDRSVASRADRVLTIAQGSLQVAAESEQGQ</sequence>
<dbReference type="PROSITE" id="PS00211">
    <property type="entry name" value="ABC_TRANSPORTER_1"/>
    <property type="match status" value="1"/>
</dbReference>
<dbReference type="Proteomes" id="UP001595712">
    <property type="component" value="Unassembled WGS sequence"/>
</dbReference>
<keyword evidence="1" id="KW-0813">Transport</keyword>
<dbReference type="InterPro" id="IPR003593">
    <property type="entry name" value="AAA+_ATPase"/>
</dbReference>
<dbReference type="InterPro" id="IPR017911">
    <property type="entry name" value="MacB-like_ATP-bd"/>
</dbReference>
<evidence type="ECO:0000313" key="5">
    <source>
        <dbReference type="EMBL" id="MFC3492770.1"/>
    </source>
</evidence>
<keyword evidence="3 5" id="KW-0067">ATP-binding</keyword>
<dbReference type="InterPro" id="IPR017871">
    <property type="entry name" value="ABC_transporter-like_CS"/>
</dbReference>
<dbReference type="SMART" id="SM00382">
    <property type="entry name" value="AAA"/>
    <property type="match status" value="1"/>
</dbReference>
<dbReference type="CDD" id="cd03255">
    <property type="entry name" value="ABC_MJ0796_LolCDE_FtsE"/>
    <property type="match status" value="1"/>
</dbReference>
<protein>
    <submittedName>
        <fullName evidence="5">ABC transporter ATP-binding protein</fullName>
    </submittedName>
</protein>
<dbReference type="Gene3D" id="3.40.50.300">
    <property type="entry name" value="P-loop containing nucleotide triphosphate hydrolases"/>
    <property type="match status" value="1"/>
</dbReference>
<dbReference type="InterPro" id="IPR003439">
    <property type="entry name" value="ABC_transporter-like_ATP-bd"/>
</dbReference>
<gene>
    <name evidence="5" type="ORF">ACFO8M_09755</name>
</gene>
<dbReference type="InterPro" id="IPR015854">
    <property type="entry name" value="ABC_transpr_LolD-like"/>
</dbReference>
<keyword evidence="6" id="KW-1185">Reference proteome</keyword>
<dbReference type="InterPro" id="IPR027417">
    <property type="entry name" value="P-loop_NTPase"/>
</dbReference>
<dbReference type="EMBL" id="JBHRWO010000010">
    <property type="protein sequence ID" value="MFC3492770.1"/>
    <property type="molecule type" value="Genomic_DNA"/>
</dbReference>
<accession>A0ABV7PWE2</accession>
<reference evidence="6" key="1">
    <citation type="journal article" date="2019" name="Int. J. Syst. Evol. Microbiol.">
        <title>The Global Catalogue of Microorganisms (GCM) 10K type strain sequencing project: providing services to taxonomists for standard genome sequencing and annotation.</title>
        <authorList>
            <consortium name="The Broad Institute Genomics Platform"/>
            <consortium name="The Broad Institute Genome Sequencing Center for Infectious Disease"/>
            <person name="Wu L."/>
            <person name="Ma J."/>
        </authorList>
    </citation>
    <scope>NUCLEOTIDE SEQUENCE [LARGE SCALE GENOMIC DNA]</scope>
    <source>
        <strain evidence="6">CGMCC 4.7396</strain>
    </source>
</reference>
<proteinExistence type="predicted"/>
<dbReference type="SUPFAM" id="SSF52540">
    <property type="entry name" value="P-loop containing nucleoside triphosphate hydrolases"/>
    <property type="match status" value="1"/>
</dbReference>
<name>A0ABV7PWE2_9ACTN</name>
<dbReference type="GO" id="GO:0005524">
    <property type="term" value="F:ATP binding"/>
    <property type="evidence" value="ECO:0007669"/>
    <property type="project" value="UniProtKB-KW"/>
</dbReference>
<comment type="caution">
    <text evidence="5">The sequence shown here is derived from an EMBL/GenBank/DDBJ whole genome shotgun (WGS) entry which is preliminary data.</text>
</comment>
<evidence type="ECO:0000256" key="1">
    <source>
        <dbReference type="ARBA" id="ARBA00022448"/>
    </source>
</evidence>
<dbReference type="PANTHER" id="PTHR24220:SF659">
    <property type="entry name" value="TRANSPORTER, PUTATIVE-RELATED"/>
    <property type="match status" value="1"/>
</dbReference>
<feature type="domain" description="ABC transporter" evidence="4">
    <location>
        <begin position="9"/>
        <end position="230"/>
    </location>
</feature>
<dbReference type="PROSITE" id="PS50893">
    <property type="entry name" value="ABC_TRANSPORTER_2"/>
    <property type="match status" value="1"/>
</dbReference>
<keyword evidence="2" id="KW-0547">Nucleotide-binding</keyword>
<evidence type="ECO:0000256" key="2">
    <source>
        <dbReference type="ARBA" id="ARBA00022741"/>
    </source>
</evidence>
<evidence type="ECO:0000256" key="3">
    <source>
        <dbReference type="ARBA" id="ARBA00022840"/>
    </source>
</evidence>
<dbReference type="PANTHER" id="PTHR24220">
    <property type="entry name" value="IMPORT ATP-BINDING PROTEIN"/>
    <property type="match status" value="1"/>
</dbReference>
<dbReference type="RefSeq" id="WP_387974001.1">
    <property type="nucleotide sequence ID" value="NZ_JBHRWO010000010.1"/>
</dbReference>
<evidence type="ECO:0000259" key="4">
    <source>
        <dbReference type="PROSITE" id="PS50893"/>
    </source>
</evidence>
<evidence type="ECO:0000313" key="6">
    <source>
        <dbReference type="Proteomes" id="UP001595712"/>
    </source>
</evidence>